<proteinExistence type="predicted"/>
<evidence type="ECO:0000313" key="1">
    <source>
        <dbReference type="EMBL" id="MFC5511106.1"/>
    </source>
</evidence>
<dbReference type="Proteomes" id="UP001596031">
    <property type="component" value="Unassembled WGS sequence"/>
</dbReference>
<evidence type="ECO:0000313" key="2">
    <source>
        <dbReference type="Proteomes" id="UP001596031"/>
    </source>
</evidence>
<accession>A0ABW0PGD5</accession>
<dbReference type="RefSeq" id="WP_379719344.1">
    <property type="nucleotide sequence ID" value="NZ_JBHSMS010000026.1"/>
</dbReference>
<keyword evidence="2" id="KW-1185">Reference proteome</keyword>
<reference evidence="2" key="1">
    <citation type="journal article" date="2019" name="Int. J. Syst. Evol. Microbiol.">
        <title>The Global Catalogue of Microorganisms (GCM) 10K type strain sequencing project: providing services to taxonomists for standard genome sequencing and annotation.</title>
        <authorList>
            <consortium name="The Broad Institute Genomics Platform"/>
            <consortium name="The Broad Institute Genome Sequencing Center for Infectious Disease"/>
            <person name="Wu L."/>
            <person name="Ma J."/>
        </authorList>
    </citation>
    <scope>NUCLEOTIDE SEQUENCE [LARGE SCALE GENOMIC DNA]</scope>
    <source>
        <strain evidence="2">CCUG 38813</strain>
    </source>
</reference>
<organism evidence="1 2">
    <name type="scientific">Massilia jejuensis</name>
    <dbReference type="NCBI Taxonomy" id="648894"/>
    <lineage>
        <taxon>Bacteria</taxon>
        <taxon>Pseudomonadati</taxon>
        <taxon>Pseudomonadota</taxon>
        <taxon>Betaproteobacteria</taxon>
        <taxon>Burkholderiales</taxon>
        <taxon>Oxalobacteraceae</taxon>
        <taxon>Telluria group</taxon>
        <taxon>Massilia</taxon>
    </lineage>
</organism>
<protein>
    <submittedName>
        <fullName evidence="1">Uncharacterized protein</fullName>
    </submittedName>
</protein>
<gene>
    <name evidence="1" type="ORF">ACFPOU_08195</name>
</gene>
<name>A0ABW0PGD5_9BURK</name>
<dbReference type="EMBL" id="JBHSMS010000026">
    <property type="protein sequence ID" value="MFC5511106.1"/>
    <property type="molecule type" value="Genomic_DNA"/>
</dbReference>
<comment type="caution">
    <text evidence="1">The sequence shown here is derived from an EMBL/GenBank/DDBJ whole genome shotgun (WGS) entry which is preliminary data.</text>
</comment>
<sequence length="168" mass="18046">MTIHNSTFGFIDYFIADSRQRVPCQFFRVGKEMLARLDAGGAAPVLTAVSPLMQAEVLSSFPTVLARYKAESCVVLTAENFWHECEAGGAGALKFFQVVHHMRLFGASVSQAIDATIAHARKLRASETSAARAIYDIFSADLARLGIDALPGTHAPIAPRAAAYSSLS</sequence>